<dbReference type="InterPro" id="IPR052782">
    <property type="entry name" value="Oocyte-zygote_transition_reg"/>
</dbReference>
<dbReference type="InterPro" id="IPR003595">
    <property type="entry name" value="Tyr_Pase_cat"/>
</dbReference>
<evidence type="ECO:0000259" key="3">
    <source>
        <dbReference type="PROSITE" id="PS50056"/>
    </source>
</evidence>
<dbReference type="SUPFAM" id="SSF52799">
    <property type="entry name" value="(Phosphotyrosine protein) phosphatases II"/>
    <property type="match status" value="1"/>
</dbReference>
<feature type="domain" description="Tyrosine specific protein phosphatases" evidence="3">
    <location>
        <begin position="272"/>
        <end position="333"/>
    </location>
</feature>
<evidence type="ECO:0000313" key="5">
    <source>
        <dbReference type="Proteomes" id="UP000835052"/>
    </source>
</evidence>
<sequence length="388" mass="45434">MAEQKSSYNNAGRAMRSRTPTVRSEKNKKSEESGGSNALARKSSLTATGRQDLTSKMELPTCKEKSRYNIEDPRHKWATKVLEKTAMRVVLKEFRDMKDWKPDPFLINLSKKNSEKNRYDDIHCLDHTRVVLKERPSGKDYIHASWMVMPDGFRYISTQGPLKETLDDFWHMIYTEKCSVIVMLCQWDEGAHEKCRRYYQRDRVENYGDYKVRVKKDQEEPFKTIRLTLLECQRKGSKEWRTVYHFWCYEWEDHAGPLDAGPVVSMHKMSLEKAEGNPIVVHCSAGIGRTATFVGINYASQRIQEDPDLKMVDILRGLRKMRHRAIQSQLQYAFLYVCVFELFCQEGVLSRDGKVKEFRNKYAGISKNILAKMKEAQEKEREKEKTRA</sequence>
<dbReference type="CDD" id="cd00047">
    <property type="entry name" value="PTPc"/>
    <property type="match status" value="1"/>
</dbReference>
<evidence type="ECO:0000259" key="2">
    <source>
        <dbReference type="PROSITE" id="PS50055"/>
    </source>
</evidence>
<feature type="region of interest" description="Disordered" evidence="1">
    <location>
        <begin position="1"/>
        <end position="60"/>
    </location>
</feature>
<dbReference type="InterPro" id="IPR016130">
    <property type="entry name" value="Tyr_Pase_AS"/>
</dbReference>
<dbReference type="GO" id="GO:0004725">
    <property type="term" value="F:protein tyrosine phosphatase activity"/>
    <property type="evidence" value="ECO:0007669"/>
    <property type="project" value="InterPro"/>
</dbReference>
<feature type="compositionally biased region" description="Polar residues" evidence="1">
    <location>
        <begin position="1"/>
        <end position="10"/>
    </location>
</feature>
<protein>
    <recommendedName>
        <fullName evidence="6">Protein-tyrosine-phosphatase</fullName>
    </recommendedName>
</protein>
<dbReference type="InterPro" id="IPR000242">
    <property type="entry name" value="PTP_cat"/>
</dbReference>
<dbReference type="EMBL" id="CAJGYM010000029">
    <property type="protein sequence ID" value="CAD6192700.1"/>
    <property type="molecule type" value="Genomic_DNA"/>
</dbReference>
<dbReference type="Proteomes" id="UP000835052">
    <property type="component" value="Unassembled WGS sequence"/>
</dbReference>
<evidence type="ECO:0008006" key="6">
    <source>
        <dbReference type="Google" id="ProtNLM"/>
    </source>
</evidence>
<dbReference type="PANTHER" id="PTHR46163:SF10">
    <property type="entry name" value="PROTEIN-TYROSINE PHOSPHATASE-RELATED"/>
    <property type="match status" value="1"/>
</dbReference>
<name>A0A8S1HHE7_9PELO</name>
<dbReference type="Pfam" id="PF00102">
    <property type="entry name" value="Y_phosphatase"/>
    <property type="match status" value="1"/>
</dbReference>
<comment type="caution">
    <text evidence="4">The sequence shown here is derived from an EMBL/GenBank/DDBJ whole genome shotgun (WGS) entry which is preliminary data.</text>
</comment>
<feature type="compositionally biased region" description="Basic and acidic residues" evidence="1">
    <location>
        <begin position="23"/>
        <end position="32"/>
    </location>
</feature>
<organism evidence="4 5">
    <name type="scientific">Caenorhabditis auriculariae</name>
    <dbReference type="NCBI Taxonomy" id="2777116"/>
    <lineage>
        <taxon>Eukaryota</taxon>
        <taxon>Metazoa</taxon>
        <taxon>Ecdysozoa</taxon>
        <taxon>Nematoda</taxon>
        <taxon>Chromadorea</taxon>
        <taxon>Rhabditida</taxon>
        <taxon>Rhabditina</taxon>
        <taxon>Rhabditomorpha</taxon>
        <taxon>Rhabditoidea</taxon>
        <taxon>Rhabditidae</taxon>
        <taxon>Peloderinae</taxon>
        <taxon>Caenorhabditis</taxon>
    </lineage>
</organism>
<dbReference type="PROSITE" id="PS50055">
    <property type="entry name" value="TYR_PHOSPHATASE_PTP"/>
    <property type="match status" value="1"/>
</dbReference>
<dbReference type="OrthoDB" id="8609993at2759"/>
<evidence type="ECO:0000313" key="4">
    <source>
        <dbReference type="EMBL" id="CAD6192700.1"/>
    </source>
</evidence>
<dbReference type="PANTHER" id="PTHR46163">
    <property type="entry name" value="TYROSINE-PROTEIN PHOSPHATASE-RELATED"/>
    <property type="match status" value="1"/>
</dbReference>
<feature type="compositionally biased region" description="Polar residues" evidence="1">
    <location>
        <begin position="43"/>
        <end position="54"/>
    </location>
</feature>
<proteinExistence type="predicted"/>
<dbReference type="SMART" id="SM00194">
    <property type="entry name" value="PTPc"/>
    <property type="match status" value="1"/>
</dbReference>
<dbReference type="Gene3D" id="3.90.190.10">
    <property type="entry name" value="Protein tyrosine phosphatase superfamily"/>
    <property type="match status" value="1"/>
</dbReference>
<dbReference type="InterPro" id="IPR029021">
    <property type="entry name" value="Prot-tyrosine_phosphatase-like"/>
</dbReference>
<reference evidence="4" key="1">
    <citation type="submission" date="2020-10" db="EMBL/GenBank/DDBJ databases">
        <authorList>
            <person name="Kikuchi T."/>
        </authorList>
    </citation>
    <scope>NUCLEOTIDE SEQUENCE</scope>
    <source>
        <strain evidence="4">NKZ352</strain>
    </source>
</reference>
<dbReference type="SMART" id="SM00404">
    <property type="entry name" value="PTPc_motif"/>
    <property type="match status" value="1"/>
</dbReference>
<dbReference type="AlphaFoldDB" id="A0A8S1HHE7"/>
<evidence type="ECO:0000256" key="1">
    <source>
        <dbReference type="SAM" id="MobiDB-lite"/>
    </source>
</evidence>
<dbReference type="PRINTS" id="PR00700">
    <property type="entry name" value="PRTYPHPHTASE"/>
</dbReference>
<keyword evidence="5" id="KW-1185">Reference proteome</keyword>
<dbReference type="InterPro" id="IPR000387">
    <property type="entry name" value="Tyr_Pase_dom"/>
</dbReference>
<accession>A0A8S1HHE7</accession>
<feature type="domain" description="Tyrosine-protein phosphatase" evidence="2">
    <location>
        <begin position="90"/>
        <end position="342"/>
    </location>
</feature>
<dbReference type="PROSITE" id="PS50056">
    <property type="entry name" value="TYR_PHOSPHATASE_2"/>
    <property type="match status" value="1"/>
</dbReference>
<dbReference type="PROSITE" id="PS00383">
    <property type="entry name" value="TYR_PHOSPHATASE_1"/>
    <property type="match status" value="1"/>
</dbReference>
<gene>
    <name evidence="4" type="ORF">CAUJ_LOCUS8619</name>
</gene>